<accession>A0A0E9TX63</accession>
<evidence type="ECO:0000313" key="1">
    <source>
        <dbReference type="EMBL" id="JAH58239.1"/>
    </source>
</evidence>
<dbReference type="AlphaFoldDB" id="A0A0E9TX63"/>
<organism evidence="1">
    <name type="scientific">Anguilla anguilla</name>
    <name type="common">European freshwater eel</name>
    <name type="synonym">Muraena anguilla</name>
    <dbReference type="NCBI Taxonomy" id="7936"/>
    <lineage>
        <taxon>Eukaryota</taxon>
        <taxon>Metazoa</taxon>
        <taxon>Chordata</taxon>
        <taxon>Craniata</taxon>
        <taxon>Vertebrata</taxon>
        <taxon>Euteleostomi</taxon>
        <taxon>Actinopterygii</taxon>
        <taxon>Neopterygii</taxon>
        <taxon>Teleostei</taxon>
        <taxon>Anguilliformes</taxon>
        <taxon>Anguillidae</taxon>
        <taxon>Anguilla</taxon>
    </lineage>
</organism>
<sequence>MCTPPLSVGTLNLSHAFIIIGSREATWASD</sequence>
<protein>
    <submittedName>
        <fullName evidence="1">Uncharacterized protein</fullName>
    </submittedName>
</protein>
<reference evidence="1" key="1">
    <citation type="submission" date="2014-11" db="EMBL/GenBank/DDBJ databases">
        <authorList>
            <person name="Amaro Gonzalez C."/>
        </authorList>
    </citation>
    <scope>NUCLEOTIDE SEQUENCE</scope>
</reference>
<reference evidence="1" key="2">
    <citation type="journal article" date="2015" name="Fish Shellfish Immunol.">
        <title>Early steps in the European eel (Anguilla anguilla)-Vibrio vulnificus interaction in the gills: Role of the RtxA13 toxin.</title>
        <authorList>
            <person name="Callol A."/>
            <person name="Pajuelo D."/>
            <person name="Ebbesson L."/>
            <person name="Teles M."/>
            <person name="MacKenzie S."/>
            <person name="Amaro C."/>
        </authorList>
    </citation>
    <scope>NUCLEOTIDE SEQUENCE</scope>
</reference>
<proteinExistence type="predicted"/>
<name>A0A0E9TX63_ANGAN</name>
<dbReference type="EMBL" id="GBXM01050338">
    <property type="protein sequence ID" value="JAH58239.1"/>
    <property type="molecule type" value="Transcribed_RNA"/>
</dbReference>